<dbReference type="PANTHER" id="PTHR35005">
    <property type="entry name" value="3-DEHYDRO-SCYLLO-INOSOSE HYDROLASE"/>
    <property type="match status" value="1"/>
</dbReference>
<dbReference type="Proteomes" id="UP000000644">
    <property type="component" value="Chromosome"/>
</dbReference>
<dbReference type="eggNOG" id="COG1402">
    <property type="taxonomic scope" value="Bacteria"/>
</dbReference>
<evidence type="ECO:0000256" key="3">
    <source>
        <dbReference type="ARBA" id="ARBA00022801"/>
    </source>
</evidence>
<gene>
    <name evidence="6" type="ordered locus">Pnap_0394</name>
</gene>
<keyword evidence="4" id="KW-0862">Zinc</keyword>
<dbReference type="InterPro" id="IPR024087">
    <property type="entry name" value="Creatininase-like_sf"/>
</dbReference>
<comment type="similarity">
    <text evidence="5">Belongs to the creatininase superfamily.</text>
</comment>
<protein>
    <submittedName>
        <fullName evidence="6">Creatininase</fullName>
    </submittedName>
</protein>
<dbReference type="EMBL" id="CP000529">
    <property type="protein sequence ID" value="ABM35717.1"/>
    <property type="molecule type" value="Genomic_DNA"/>
</dbReference>
<evidence type="ECO:0000313" key="7">
    <source>
        <dbReference type="Proteomes" id="UP000000644"/>
    </source>
</evidence>
<dbReference type="PANTHER" id="PTHR35005:SF1">
    <property type="entry name" value="2-AMINO-5-FORMYLAMINO-6-RIBOSYLAMINOPYRIMIDIN-4(3H)-ONE 5'-MONOPHOSPHATE DEFORMYLASE"/>
    <property type="match status" value="1"/>
</dbReference>
<evidence type="ECO:0000256" key="1">
    <source>
        <dbReference type="ARBA" id="ARBA00001947"/>
    </source>
</evidence>
<dbReference type="GO" id="GO:0016811">
    <property type="term" value="F:hydrolase activity, acting on carbon-nitrogen (but not peptide) bonds, in linear amides"/>
    <property type="evidence" value="ECO:0007669"/>
    <property type="project" value="TreeGrafter"/>
</dbReference>
<dbReference type="KEGG" id="pna:Pnap_0394"/>
<evidence type="ECO:0000256" key="2">
    <source>
        <dbReference type="ARBA" id="ARBA00022723"/>
    </source>
</evidence>
<dbReference type="SUPFAM" id="SSF102215">
    <property type="entry name" value="Creatininase"/>
    <property type="match status" value="1"/>
</dbReference>
<sequence>MAQNTRMTFAPPAPPALPRFWADLKSPDFARLELDRCIAVLPVAAIEQHGPHLPLNVDATLVDGVIASALPHLPASLPVLFLPTQSIGFSPEHTRFAGTLTLKAETILRLWTELAESVASTGVKKLVLLNSHGGQVGLMDVVARDLRTRLGMLVYSVNSFNLPLVDERGDSVAARFSAHEHRFGIHAGEIETSMMLALRPGQVDMAKAQDFHSTSQDRSERFGILGDGRSAKLGWQMQDYNPHGAVGNALAATAEKGHALLSAMGRSLAQLLAEIDQLPPDTLRDATAC</sequence>
<evidence type="ECO:0000256" key="5">
    <source>
        <dbReference type="ARBA" id="ARBA00024029"/>
    </source>
</evidence>
<evidence type="ECO:0000256" key="4">
    <source>
        <dbReference type="ARBA" id="ARBA00022833"/>
    </source>
</evidence>
<name>A1VJ89_POLNA</name>
<dbReference type="STRING" id="365044.Pnap_0394"/>
<proteinExistence type="inferred from homology"/>
<dbReference type="InterPro" id="IPR003785">
    <property type="entry name" value="Creatininase/forma_Hydrolase"/>
</dbReference>
<comment type="cofactor">
    <cofactor evidence="1">
        <name>Zn(2+)</name>
        <dbReference type="ChEBI" id="CHEBI:29105"/>
    </cofactor>
</comment>
<dbReference type="HOGENOM" id="CLU_055029_0_0_4"/>
<organism evidence="6 7">
    <name type="scientific">Polaromonas naphthalenivorans (strain CJ2)</name>
    <dbReference type="NCBI Taxonomy" id="365044"/>
    <lineage>
        <taxon>Bacteria</taxon>
        <taxon>Pseudomonadati</taxon>
        <taxon>Pseudomonadota</taxon>
        <taxon>Betaproteobacteria</taxon>
        <taxon>Burkholderiales</taxon>
        <taxon>Comamonadaceae</taxon>
        <taxon>Polaromonas</taxon>
    </lineage>
</organism>
<reference evidence="7" key="1">
    <citation type="journal article" date="2009" name="Environ. Microbiol.">
        <title>The genome of Polaromonas naphthalenivorans strain CJ2, isolated from coal tar-contaminated sediment, reveals physiological and metabolic versatility and evolution through extensive horizontal gene transfer.</title>
        <authorList>
            <person name="Yagi J.M."/>
            <person name="Sims D."/>
            <person name="Brettin T."/>
            <person name="Bruce D."/>
            <person name="Madsen E.L."/>
        </authorList>
    </citation>
    <scope>NUCLEOTIDE SEQUENCE [LARGE SCALE GENOMIC DNA]</scope>
    <source>
        <strain evidence="7">CJ2</strain>
    </source>
</reference>
<keyword evidence="3" id="KW-0378">Hydrolase</keyword>
<keyword evidence="2" id="KW-0479">Metal-binding</keyword>
<dbReference type="GO" id="GO:0009231">
    <property type="term" value="P:riboflavin biosynthetic process"/>
    <property type="evidence" value="ECO:0007669"/>
    <property type="project" value="TreeGrafter"/>
</dbReference>
<keyword evidence="7" id="KW-1185">Reference proteome</keyword>
<dbReference type="Pfam" id="PF02633">
    <property type="entry name" value="Creatininase"/>
    <property type="match status" value="1"/>
</dbReference>
<dbReference type="Gene3D" id="3.40.50.10310">
    <property type="entry name" value="Creatininase"/>
    <property type="match status" value="1"/>
</dbReference>
<evidence type="ECO:0000313" key="6">
    <source>
        <dbReference type="EMBL" id="ABM35717.1"/>
    </source>
</evidence>
<accession>A1VJ89</accession>
<dbReference type="GO" id="GO:0046872">
    <property type="term" value="F:metal ion binding"/>
    <property type="evidence" value="ECO:0007669"/>
    <property type="project" value="UniProtKB-KW"/>
</dbReference>
<dbReference type="AlphaFoldDB" id="A1VJ89"/>